<evidence type="ECO:0000313" key="2">
    <source>
        <dbReference type="EMBL" id="GIM93412.1"/>
    </source>
</evidence>
<feature type="transmembrane region" description="Helical" evidence="1">
    <location>
        <begin position="292"/>
        <end position="310"/>
    </location>
</feature>
<proteinExistence type="predicted"/>
<evidence type="ECO:0008006" key="4">
    <source>
        <dbReference type="Google" id="ProtNLM"/>
    </source>
</evidence>
<feature type="transmembrane region" description="Helical" evidence="1">
    <location>
        <begin position="12"/>
        <end position="28"/>
    </location>
</feature>
<feature type="transmembrane region" description="Helical" evidence="1">
    <location>
        <begin position="60"/>
        <end position="77"/>
    </location>
</feature>
<reference evidence="2 3" key="1">
    <citation type="submission" date="2021-03" db="EMBL/GenBank/DDBJ databases">
        <title>Whole genome shotgun sequence of Actinoplanes toevensis NBRC 105298.</title>
        <authorList>
            <person name="Komaki H."/>
            <person name="Tamura T."/>
        </authorList>
    </citation>
    <scope>NUCLEOTIDE SEQUENCE [LARGE SCALE GENOMIC DNA]</scope>
    <source>
        <strain evidence="2 3">NBRC 105298</strain>
    </source>
</reference>
<feature type="transmembrane region" description="Helical" evidence="1">
    <location>
        <begin position="233"/>
        <end position="253"/>
    </location>
</feature>
<gene>
    <name evidence="2" type="ORF">Ato02nite_052050</name>
</gene>
<feature type="transmembrane region" description="Helical" evidence="1">
    <location>
        <begin position="265"/>
        <end position="286"/>
    </location>
</feature>
<protein>
    <recommendedName>
        <fullName evidence="4">DUF998 domain-containing protein</fullName>
    </recommendedName>
</protein>
<keyword evidence="1" id="KW-1133">Transmembrane helix</keyword>
<comment type="caution">
    <text evidence="2">The sequence shown here is derived from an EMBL/GenBank/DDBJ whole genome shotgun (WGS) entry which is preliminary data.</text>
</comment>
<keyword evidence="1" id="KW-0472">Membrane</keyword>
<name>A0A919TDQ1_9ACTN</name>
<dbReference type="AlphaFoldDB" id="A0A919TDQ1"/>
<evidence type="ECO:0000313" key="3">
    <source>
        <dbReference type="Proteomes" id="UP000677082"/>
    </source>
</evidence>
<evidence type="ECO:0000256" key="1">
    <source>
        <dbReference type="SAM" id="Phobius"/>
    </source>
</evidence>
<feature type="transmembrane region" description="Helical" evidence="1">
    <location>
        <begin position="34"/>
        <end position="53"/>
    </location>
</feature>
<sequence>MIRAGRAEHRTMSIALFFLSPLVAEFLLGDFTLAQLPFLFLLAPAYGGAAIVIRELTRRTGRGWPTILLLALAYGVLEEGLETQSLFNPDYAHAHLLEHGFVPSLGISIPWTLFVLAIHTIFSMSVPIALVEEWTSRRTEPWLRTRGFAVAIGLAVLGAAGTFAVSYADGHFMARPAQLAVTVVVVVLLVVAAFRVPARLGAQDGPVPSPWLVLIVALAGGGVLSAIDPLPWGIGVPVVLAVLAAIVVAVVRWSRRPGWDGRHRLALAAGGLLTYAWHSFTMNPVIDAPESLILVSHVVFALAAVLLLVLEARHVITREGRTPAGAGVVTLRSYDLGE</sequence>
<feature type="transmembrane region" description="Helical" evidence="1">
    <location>
        <begin position="143"/>
        <end position="165"/>
    </location>
</feature>
<feature type="transmembrane region" description="Helical" evidence="1">
    <location>
        <begin position="109"/>
        <end position="131"/>
    </location>
</feature>
<feature type="transmembrane region" description="Helical" evidence="1">
    <location>
        <begin position="210"/>
        <end position="227"/>
    </location>
</feature>
<keyword evidence="3" id="KW-1185">Reference proteome</keyword>
<dbReference type="Proteomes" id="UP000677082">
    <property type="component" value="Unassembled WGS sequence"/>
</dbReference>
<feature type="transmembrane region" description="Helical" evidence="1">
    <location>
        <begin position="177"/>
        <end position="198"/>
    </location>
</feature>
<accession>A0A919TDQ1</accession>
<keyword evidence="1" id="KW-0812">Transmembrane</keyword>
<organism evidence="2 3">
    <name type="scientific">Paractinoplanes toevensis</name>
    <dbReference type="NCBI Taxonomy" id="571911"/>
    <lineage>
        <taxon>Bacteria</taxon>
        <taxon>Bacillati</taxon>
        <taxon>Actinomycetota</taxon>
        <taxon>Actinomycetes</taxon>
        <taxon>Micromonosporales</taxon>
        <taxon>Micromonosporaceae</taxon>
        <taxon>Paractinoplanes</taxon>
    </lineage>
</organism>
<dbReference type="EMBL" id="BOQN01000066">
    <property type="protein sequence ID" value="GIM93412.1"/>
    <property type="molecule type" value="Genomic_DNA"/>
</dbReference>